<sequence length="904" mass="103296">MKRSQRWWCGLRSQTWYERHRQSEQCRWTTKDIDDLLGLKDMTVTKLLFMYCSQRRLLRGCRGNQLYECSPLKNFPPDEVIGFVKGSGAAGGAGMVGVNGEPQKGSFDDAETRAKMLDEFRFERSHLLGSDDDACAESQQLNTRMLGIKPFSEKLLFGTVFDTNGTEVADALIDRLQRQGAIHFGTTCRRFPYHAVASRTTGWGLEWIGCSCSVLGHELVLRRHKRRRLEPHLCWPAGAFCLLPRRRPDDCTYTAGQRINRERNADVPMTTSDLRRRFYDVLPNETRVGWMSTFAPEFAECEERHAFPGFDASSLPYMPLHPSIDQAMKFAVKNLHMFLDGLKMNRLDIVPLNGSIPEFSHTFLSEWMKSAAKVSKKMTFEKWVEMWAQLWAAVTKRLEDVIADWMWSSDPTQMWDWMWTEMMKEVAREAGQPEVATGTTRVEMPSDVEGTPEAMSKAMSEVMRTQALCFARKRFVASDPHGVSRADFESILAAAEAWSADERMKDSNVYEKRRVAHRRAASELPVDYILSPLLRIPHWKTPGQDRTNPTYTASNTNPAVPFLPTCMGKDAKGEPLEILDPTFNPFCILADVWETPSVTIPLMIWAPHPVEKDTTCPTPYALLLTKVPEKEDTTSRLQRERRVSRCPRMWRERLRRCPRPCQRMRTKALCIARKRFVASDPHGVSRADFESILAAAEAWSADERMKDSNMYEKRRVAHRSAASELPVDYILSPLLRIPHWKTPGQDRTNPTYTASNTNPAVPFLPTCMGKDAKGEPLEILDPTFNPFCILADVWETPSVTIPLMFWAPHPVEKDSTCPTPYALLLTKVPEKEDTTSTETATAKQLKESKATMELLLIAHRLFYFINGHSRDGCEQAYIKELWETEGAPDNVRVTWPEEFDRPNV</sequence>
<dbReference type="EMBL" id="CYKH01001609">
    <property type="protein sequence ID" value="CUG88032.1"/>
    <property type="molecule type" value="Genomic_DNA"/>
</dbReference>
<protein>
    <submittedName>
        <fullName evidence="1">Uncharacterized protein</fullName>
    </submittedName>
</protein>
<proteinExistence type="predicted"/>
<evidence type="ECO:0000313" key="1">
    <source>
        <dbReference type="EMBL" id="CUG88032.1"/>
    </source>
</evidence>
<accession>A0A0S4JHZ5</accession>
<dbReference type="VEuPathDB" id="TriTrypDB:BSAL_01555"/>
<keyword evidence="2" id="KW-1185">Reference proteome</keyword>
<dbReference type="Proteomes" id="UP000051952">
    <property type="component" value="Unassembled WGS sequence"/>
</dbReference>
<organism evidence="1 2">
    <name type="scientific">Bodo saltans</name>
    <name type="common">Flagellated protozoan</name>
    <dbReference type="NCBI Taxonomy" id="75058"/>
    <lineage>
        <taxon>Eukaryota</taxon>
        <taxon>Discoba</taxon>
        <taxon>Euglenozoa</taxon>
        <taxon>Kinetoplastea</taxon>
        <taxon>Metakinetoplastina</taxon>
        <taxon>Eubodonida</taxon>
        <taxon>Bodonidae</taxon>
        <taxon>Bodo</taxon>
    </lineage>
</organism>
<evidence type="ECO:0000313" key="2">
    <source>
        <dbReference type="Proteomes" id="UP000051952"/>
    </source>
</evidence>
<gene>
    <name evidence="1" type="ORF">BSAL_01555</name>
</gene>
<reference evidence="2" key="1">
    <citation type="submission" date="2015-09" db="EMBL/GenBank/DDBJ databases">
        <authorList>
            <consortium name="Pathogen Informatics"/>
        </authorList>
    </citation>
    <scope>NUCLEOTIDE SEQUENCE [LARGE SCALE GENOMIC DNA]</scope>
    <source>
        <strain evidence="2">Lake Konstanz</strain>
    </source>
</reference>
<dbReference type="AlphaFoldDB" id="A0A0S4JHZ5"/>
<name>A0A0S4JHZ5_BODSA</name>